<comment type="caution">
    <text evidence="1">The sequence shown here is derived from an EMBL/GenBank/DDBJ whole genome shotgun (WGS) entry which is preliminary data.</text>
</comment>
<name>A0A7Y8Y0U6_9FLAO</name>
<gene>
    <name evidence="1" type="ORF">HZF10_05140</name>
</gene>
<protein>
    <submittedName>
        <fullName evidence="1">Uncharacterized protein</fullName>
    </submittedName>
</protein>
<dbReference type="Proteomes" id="UP000535020">
    <property type="component" value="Unassembled WGS sequence"/>
</dbReference>
<proteinExistence type="predicted"/>
<organism evidence="1 2">
    <name type="scientific">Flavobacterium agri</name>
    <dbReference type="NCBI Taxonomy" id="2743471"/>
    <lineage>
        <taxon>Bacteria</taxon>
        <taxon>Pseudomonadati</taxon>
        <taxon>Bacteroidota</taxon>
        <taxon>Flavobacteriia</taxon>
        <taxon>Flavobacteriales</taxon>
        <taxon>Flavobacteriaceae</taxon>
        <taxon>Flavobacterium</taxon>
    </lineage>
</organism>
<dbReference type="RefSeq" id="WP_176005112.1">
    <property type="nucleotide sequence ID" value="NZ_JABWMI010000006.1"/>
</dbReference>
<dbReference type="AlphaFoldDB" id="A0A7Y8Y0U6"/>
<keyword evidence="2" id="KW-1185">Reference proteome</keyword>
<evidence type="ECO:0000313" key="1">
    <source>
        <dbReference type="EMBL" id="NYA70297.1"/>
    </source>
</evidence>
<sequence>MRIAFFLVYLFSFFLKGNHYVLDQKVQHKISYSQSVDKNHHSKYVNPDFGTSVDENADLDEEEHNGSDDLNDDFSGDDAQAFLHHDFILPQDWFLSIAGRYFSNFSSNGFKAFAPYHGYSSPIYIIHRVLRI</sequence>
<evidence type="ECO:0000313" key="2">
    <source>
        <dbReference type="Proteomes" id="UP000535020"/>
    </source>
</evidence>
<reference evidence="1 2" key="1">
    <citation type="submission" date="2020-07" db="EMBL/GenBank/DDBJ databases">
        <authorList>
            <person name="Sun Q."/>
        </authorList>
    </citation>
    <scope>NUCLEOTIDE SEQUENCE [LARGE SCALE GENOMIC DNA]</scope>
    <source>
        <strain evidence="1 2">MAH-1</strain>
    </source>
</reference>
<accession>A0A7Y8Y0U6</accession>
<dbReference type="EMBL" id="JACBJI010000002">
    <property type="protein sequence ID" value="NYA70297.1"/>
    <property type="molecule type" value="Genomic_DNA"/>
</dbReference>